<dbReference type="Gene3D" id="3.90.550.10">
    <property type="entry name" value="Spore Coat Polysaccharide Biosynthesis Protein SpsA, Chain A"/>
    <property type="match status" value="1"/>
</dbReference>
<protein>
    <submittedName>
        <fullName evidence="2">Glycosyltransferase family 2 protein</fullName>
    </submittedName>
</protein>
<evidence type="ECO:0000313" key="3">
    <source>
        <dbReference type="Proteomes" id="UP001597199"/>
    </source>
</evidence>
<dbReference type="InterPro" id="IPR029044">
    <property type="entry name" value="Nucleotide-diphossugar_trans"/>
</dbReference>
<accession>A0ABW4BIA8</accession>
<name>A0ABW4BIA8_9LACO</name>
<keyword evidence="3" id="KW-1185">Reference proteome</keyword>
<feature type="domain" description="Glycosyltransferase 2-like" evidence="1">
    <location>
        <begin position="15"/>
        <end position="142"/>
    </location>
</feature>
<dbReference type="CDD" id="cd00761">
    <property type="entry name" value="Glyco_tranf_GTA_type"/>
    <property type="match status" value="1"/>
</dbReference>
<comment type="caution">
    <text evidence="2">The sequence shown here is derived from an EMBL/GenBank/DDBJ whole genome shotgun (WGS) entry which is preliminary data.</text>
</comment>
<organism evidence="2 3">
    <name type="scientific">Lacticaseibacillus suilingensis</name>
    <dbReference type="NCBI Taxonomy" id="2799577"/>
    <lineage>
        <taxon>Bacteria</taxon>
        <taxon>Bacillati</taxon>
        <taxon>Bacillota</taxon>
        <taxon>Bacilli</taxon>
        <taxon>Lactobacillales</taxon>
        <taxon>Lactobacillaceae</taxon>
        <taxon>Lacticaseibacillus</taxon>
    </lineage>
</organism>
<gene>
    <name evidence="2" type="ORF">ACFQ41_11035</name>
</gene>
<dbReference type="EMBL" id="JBHTOA010000043">
    <property type="protein sequence ID" value="MFD1399843.1"/>
    <property type="molecule type" value="Genomic_DNA"/>
</dbReference>
<evidence type="ECO:0000313" key="2">
    <source>
        <dbReference type="EMBL" id="MFD1399843.1"/>
    </source>
</evidence>
<evidence type="ECO:0000259" key="1">
    <source>
        <dbReference type="Pfam" id="PF00535"/>
    </source>
</evidence>
<dbReference type="Proteomes" id="UP001597199">
    <property type="component" value="Unassembled WGS sequence"/>
</dbReference>
<reference evidence="3" key="1">
    <citation type="journal article" date="2019" name="Int. J. Syst. Evol. Microbiol.">
        <title>The Global Catalogue of Microorganisms (GCM) 10K type strain sequencing project: providing services to taxonomists for standard genome sequencing and annotation.</title>
        <authorList>
            <consortium name="The Broad Institute Genomics Platform"/>
            <consortium name="The Broad Institute Genome Sequencing Center for Infectious Disease"/>
            <person name="Wu L."/>
            <person name="Ma J."/>
        </authorList>
    </citation>
    <scope>NUCLEOTIDE SEQUENCE [LARGE SCALE GENOMIC DNA]</scope>
    <source>
        <strain evidence="3">CCM 9110</strain>
    </source>
</reference>
<dbReference type="PANTHER" id="PTHR22916">
    <property type="entry name" value="GLYCOSYLTRANSFERASE"/>
    <property type="match status" value="1"/>
</dbReference>
<dbReference type="Pfam" id="PF00535">
    <property type="entry name" value="Glycos_transf_2"/>
    <property type="match status" value="1"/>
</dbReference>
<dbReference type="PANTHER" id="PTHR22916:SF3">
    <property type="entry name" value="UDP-GLCNAC:BETAGAL BETA-1,3-N-ACETYLGLUCOSAMINYLTRANSFERASE-LIKE PROTEIN 1"/>
    <property type="match status" value="1"/>
</dbReference>
<proteinExistence type="predicted"/>
<dbReference type="SUPFAM" id="SSF53448">
    <property type="entry name" value="Nucleotide-diphospho-sugar transferases"/>
    <property type="match status" value="1"/>
</dbReference>
<dbReference type="InterPro" id="IPR001173">
    <property type="entry name" value="Glyco_trans_2-like"/>
</dbReference>
<dbReference type="RefSeq" id="WP_204119852.1">
    <property type="nucleotide sequence ID" value="NZ_BOLV01000033.1"/>
</dbReference>
<sequence>MVENYQVNVQHETVSIVIPIFNAETYLNDCLASIQRQTYSNFEVLMIDDGSKDKSIEISKHYALQDHRFVQLNTDSPQSGPARARNIGLNMATGSYVMFVDADDLLCQNALSTLLKAMDHADAIFCEANIASDFEITNVLGDRTEQIRFCELDFDSSLQILFGPSDHAAPWGKLYSRAFVGKQRFPEELRAGEDYVFNLAVFTAHRTINARYCSAHLYNYRIDGVNHIKNAQVTKPVVSAFQDYINVVKQTSPDSVKYLIYRMAIFILSIENIKATSKIIRKSETAANQKIIARYRDQIFQVENSNRRKLQMLLFQYVPGLYSWLYRLLEKSTRGGA</sequence>